<reference evidence="1 2" key="1">
    <citation type="submission" date="2015-01" db="EMBL/GenBank/DDBJ databases">
        <title>Evolution of Trichinella species and genotypes.</title>
        <authorList>
            <person name="Korhonen P.K."/>
            <person name="Edoardo P."/>
            <person name="Giuseppe L.R."/>
            <person name="Gasser R.B."/>
        </authorList>
    </citation>
    <scope>NUCLEOTIDE SEQUENCE [LARGE SCALE GENOMIC DNA]</scope>
    <source>
        <strain evidence="1">ISS1029</strain>
    </source>
</reference>
<keyword evidence="2" id="KW-1185">Reference proteome</keyword>
<sequence length="49" mass="5524">MGAYMICLASVGTARFCFLGYETLLTLELSIFSYCGWLSVKYRFNGIGR</sequence>
<proteinExistence type="predicted"/>
<organism evidence="1 2">
    <name type="scientific">Trichinella zimbabwensis</name>
    <dbReference type="NCBI Taxonomy" id="268475"/>
    <lineage>
        <taxon>Eukaryota</taxon>
        <taxon>Metazoa</taxon>
        <taxon>Ecdysozoa</taxon>
        <taxon>Nematoda</taxon>
        <taxon>Enoplea</taxon>
        <taxon>Dorylaimia</taxon>
        <taxon>Trichinellida</taxon>
        <taxon>Trichinellidae</taxon>
        <taxon>Trichinella</taxon>
    </lineage>
</organism>
<dbReference type="AlphaFoldDB" id="A0A0V1GB47"/>
<protein>
    <submittedName>
        <fullName evidence="1">Uncharacterized protein</fullName>
    </submittedName>
</protein>
<name>A0A0V1GB47_9BILA</name>
<comment type="caution">
    <text evidence="1">The sequence shown here is derived from an EMBL/GenBank/DDBJ whole genome shotgun (WGS) entry which is preliminary data.</text>
</comment>
<gene>
    <name evidence="1" type="ORF">T11_770</name>
</gene>
<accession>A0A0V1GB47</accession>
<dbReference type="Proteomes" id="UP000055024">
    <property type="component" value="Unassembled WGS sequence"/>
</dbReference>
<dbReference type="EMBL" id="JYDP01003753">
    <property type="protein sequence ID" value="KRY95464.1"/>
    <property type="molecule type" value="Genomic_DNA"/>
</dbReference>
<evidence type="ECO:0000313" key="2">
    <source>
        <dbReference type="Proteomes" id="UP000055024"/>
    </source>
</evidence>
<evidence type="ECO:0000313" key="1">
    <source>
        <dbReference type="EMBL" id="KRY95464.1"/>
    </source>
</evidence>